<dbReference type="PROSITE" id="PS50280">
    <property type="entry name" value="SET"/>
    <property type="match status" value="1"/>
</dbReference>
<dbReference type="Proteomes" id="UP000007797">
    <property type="component" value="Unassembled WGS sequence"/>
</dbReference>
<dbReference type="GeneID" id="14875213"/>
<dbReference type="PANTHER" id="PTHR12197">
    <property type="entry name" value="HISTONE-LYSINE N-METHYLTRANSFERASE SMYD"/>
    <property type="match status" value="1"/>
</dbReference>
<sequence length="391" mass="44730">MITINQYKDRGRCFVASVPIKAGTVIVRELPIIQTVNYMDPLQNAFCHQCLTYHHQHQQHSSPLLHCSKCKLVWYCNRDCASKDADQHELECPSYSRLHSTNLFDNDCKTMMKMLIKIIVYNHLKQQQQQQQQQGVESTTTTTTTSIDSFNIKTILELEGNRSQFPTQRLLGLSKIAKFIEKGLISTKKELMNGFDQQKLINIMCILECNTHELAFTIPTIKEKYSSSSSLSTQLESMSIQETTTTTTTTSTVKQVQKEEIKITYNYKSIGSGLYDQCSYFNHSCQPNIFKVNQTPGGELVMVALRDIEQGEELFYNYIQISMSGEARIKKLKESYFFNCQCPGCKNAPSHKQFLDKYLCKVKQCNGVITPLSNLCNICKPYLIDNDNKES</sequence>
<evidence type="ECO:0000313" key="8">
    <source>
        <dbReference type="EMBL" id="EGG23486.1"/>
    </source>
</evidence>
<reference evidence="9" key="1">
    <citation type="journal article" date="2011" name="Genome Res.">
        <title>Phylogeny-wide analysis of social amoeba genomes highlights ancient origins for complex intercellular communication.</title>
        <authorList>
            <person name="Heidel A.J."/>
            <person name="Lawal H.M."/>
            <person name="Felder M."/>
            <person name="Schilde C."/>
            <person name="Helps N.R."/>
            <person name="Tunggal B."/>
            <person name="Rivero F."/>
            <person name="John U."/>
            <person name="Schleicher M."/>
            <person name="Eichinger L."/>
            <person name="Platzer M."/>
            <person name="Noegel A.A."/>
            <person name="Schaap P."/>
            <person name="Gloeckner G."/>
        </authorList>
    </citation>
    <scope>NUCLEOTIDE SEQUENCE [LARGE SCALE GENOMIC DNA]</scope>
    <source>
        <strain evidence="9">SH3</strain>
    </source>
</reference>
<protein>
    <recommendedName>
        <fullName evidence="10">SET domain-containing protein</fullName>
    </recommendedName>
</protein>
<dbReference type="InterPro" id="IPR002893">
    <property type="entry name" value="Znf_MYND"/>
</dbReference>
<dbReference type="Gene3D" id="2.170.270.10">
    <property type="entry name" value="SET domain"/>
    <property type="match status" value="1"/>
</dbReference>
<comment type="function">
    <text evidence="1">Probable methyltransferase.</text>
</comment>
<dbReference type="KEGG" id="dfa:DFA_05619"/>
<dbReference type="OMA" id="MCILECN"/>
<dbReference type="SUPFAM" id="SSF82199">
    <property type="entry name" value="SET domain"/>
    <property type="match status" value="1"/>
</dbReference>
<dbReference type="GO" id="GO:0008270">
    <property type="term" value="F:zinc ion binding"/>
    <property type="evidence" value="ECO:0007669"/>
    <property type="project" value="UniProtKB-KW"/>
</dbReference>
<dbReference type="PANTHER" id="PTHR12197:SF44">
    <property type="entry name" value="SET DOMAIN-CONTAINING PROTEIN"/>
    <property type="match status" value="1"/>
</dbReference>
<dbReference type="EMBL" id="GL883008">
    <property type="protein sequence ID" value="EGG23486.1"/>
    <property type="molecule type" value="Genomic_DNA"/>
</dbReference>
<evidence type="ECO:0000256" key="4">
    <source>
        <dbReference type="ARBA" id="ARBA00022833"/>
    </source>
</evidence>
<dbReference type="CDD" id="cd20071">
    <property type="entry name" value="SET_SMYD"/>
    <property type="match status" value="1"/>
</dbReference>
<dbReference type="SUPFAM" id="SSF144232">
    <property type="entry name" value="HIT/MYND zinc finger-like"/>
    <property type="match status" value="1"/>
</dbReference>
<dbReference type="InterPro" id="IPR001214">
    <property type="entry name" value="SET_dom"/>
</dbReference>
<dbReference type="PROSITE" id="PS01360">
    <property type="entry name" value="ZF_MYND_1"/>
    <property type="match status" value="1"/>
</dbReference>
<dbReference type="OrthoDB" id="20143at2759"/>
<dbReference type="InterPro" id="IPR050869">
    <property type="entry name" value="H3K4_H4K5_MeTrfase"/>
</dbReference>
<evidence type="ECO:0000313" key="9">
    <source>
        <dbReference type="Proteomes" id="UP000007797"/>
    </source>
</evidence>
<dbReference type="STRING" id="1054147.F4PLR4"/>
<evidence type="ECO:0000256" key="1">
    <source>
        <dbReference type="ARBA" id="ARBA00004038"/>
    </source>
</evidence>
<dbReference type="Gene3D" id="6.10.140.2220">
    <property type="match status" value="1"/>
</dbReference>
<feature type="domain" description="SET" evidence="6">
    <location>
        <begin position="1"/>
        <end position="319"/>
    </location>
</feature>
<evidence type="ECO:0000259" key="6">
    <source>
        <dbReference type="PROSITE" id="PS50280"/>
    </source>
</evidence>
<evidence type="ECO:0000259" key="7">
    <source>
        <dbReference type="PROSITE" id="PS50865"/>
    </source>
</evidence>
<name>F4PLR4_CACFS</name>
<keyword evidence="9" id="KW-1185">Reference proteome</keyword>
<dbReference type="Pfam" id="PF00856">
    <property type="entry name" value="SET"/>
    <property type="match status" value="1"/>
</dbReference>
<evidence type="ECO:0008006" key="10">
    <source>
        <dbReference type="Google" id="ProtNLM"/>
    </source>
</evidence>
<evidence type="ECO:0000256" key="3">
    <source>
        <dbReference type="ARBA" id="ARBA00022771"/>
    </source>
</evidence>
<evidence type="ECO:0000256" key="2">
    <source>
        <dbReference type="ARBA" id="ARBA00022723"/>
    </source>
</evidence>
<organism evidence="8 9">
    <name type="scientific">Cavenderia fasciculata</name>
    <name type="common">Slime mold</name>
    <name type="synonym">Dictyostelium fasciculatum</name>
    <dbReference type="NCBI Taxonomy" id="261658"/>
    <lineage>
        <taxon>Eukaryota</taxon>
        <taxon>Amoebozoa</taxon>
        <taxon>Evosea</taxon>
        <taxon>Eumycetozoa</taxon>
        <taxon>Dictyostelia</taxon>
        <taxon>Acytosteliales</taxon>
        <taxon>Cavenderiaceae</taxon>
        <taxon>Cavenderia</taxon>
    </lineage>
</organism>
<dbReference type="GO" id="GO:0005634">
    <property type="term" value="C:nucleus"/>
    <property type="evidence" value="ECO:0007669"/>
    <property type="project" value="TreeGrafter"/>
</dbReference>
<dbReference type="Pfam" id="PF01753">
    <property type="entry name" value="zf-MYND"/>
    <property type="match status" value="1"/>
</dbReference>
<dbReference type="RefSeq" id="XP_004361337.1">
    <property type="nucleotide sequence ID" value="XM_004361280.1"/>
</dbReference>
<dbReference type="AlphaFoldDB" id="F4PLR4"/>
<keyword evidence="3 5" id="KW-0863">Zinc-finger</keyword>
<dbReference type="InterPro" id="IPR046341">
    <property type="entry name" value="SET_dom_sf"/>
</dbReference>
<evidence type="ECO:0000256" key="5">
    <source>
        <dbReference type="PROSITE-ProRule" id="PRU00134"/>
    </source>
</evidence>
<keyword evidence="2" id="KW-0479">Metal-binding</keyword>
<accession>F4PLR4</accession>
<gene>
    <name evidence="8" type="ORF">DFA_05619</name>
</gene>
<feature type="domain" description="MYND-type" evidence="7">
    <location>
        <begin position="47"/>
        <end position="92"/>
    </location>
</feature>
<dbReference type="PROSITE" id="PS50865">
    <property type="entry name" value="ZF_MYND_2"/>
    <property type="match status" value="1"/>
</dbReference>
<proteinExistence type="predicted"/>
<keyword evidence="4" id="KW-0862">Zinc</keyword>